<feature type="transmembrane region" description="Helical" evidence="6">
    <location>
        <begin position="415"/>
        <end position="431"/>
    </location>
</feature>
<keyword evidence="2 6" id="KW-0812">Transmembrane</keyword>
<sequence>MDHLDTFEHFVVAEWRTSYADRHELEVAFGPLLGGDLVPELKKDPYEGFDVDEYVGRNPGLRPHDKPPSYTKLDGTDRGAAVGRVESNMEATRLNTGSQNRPPTPDGVHRTSSRGSISEMIPLLRFWKPDVDEEGGHDVFNQALMVFVKNVEKVACFYQRHLHEFEENLELLRQSVAKRSRQGRQLRSAGSPTNQHSPDIEGQSIQRAYVDLYRHSKFLEAYAGLNYTLLMSFSRPVSLVLTEYLERQKFCKMEALRDLINAEELTYAETFHSLNLTEARTALLLKQTQAFSVEKYQFGFYIGVCMTLMVWLFWDATVDNARLWRDGTIFSTAAFPLFRGLSSFIMIQWAWAVSCYVWSRYRINYIYMFQLDPGILPSVEESFSDATKGTVVCFVCILLYFKTVLGTFPQWFKPGIYPLILVCYILSKLTFSSNPFLMYTTKVVASTFVAPFTEVSFFSIFIGDWLTSLGRPGVDLAYAVCYFSSGVFLAEESGEVLATTFANPCHDSEVSKYIIYPIICGLPLWFRFLQCLRRTYDSGERYPNLLNAVKYSLAMIVVFLGAFHGFDRTSRSHLFAALWILLFALSGFFSFVWDVLIDWGLGRPEYGFLSDKLLYGRREYYYLAIVTDFFLRFSWLLTLVGAANAKYLGLSFLPEGNAVVLLQTVIEIAEVFRRTMWGFFRLENEHLRNTLRFRDSNFIPLHFDQVYNCDKKLTESQDASTGGGVPALELITLAILVIGFSAVVISSRFITGL</sequence>
<dbReference type="AlphaFoldDB" id="A0AAV8UVU4"/>
<dbReference type="GO" id="GO:0005886">
    <property type="term" value="C:plasma membrane"/>
    <property type="evidence" value="ECO:0007669"/>
    <property type="project" value="TreeGrafter"/>
</dbReference>
<proteinExistence type="predicted"/>
<evidence type="ECO:0000256" key="2">
    <source>
        <dbReference type="ARBA" id="ARBA00022692"/>
    </source>
</evidence>
<reference evidence="8 9" key="1">
    <citation type="journal article" date="2023" name="Nat. Commun.">
        <title>Origin of minicircular mitochondrial genomes in red algae.</title>
        <authorList>
            <person name="Lee Y."/>
            <person name="Cho C.H."/>
            <person name="Lee Y.M."/>
            <person name="Park S.I."/>
            <person name="Yang J.H."/>
            <person name="West J.A."/>
            <person name="Bhattacharya D."/>
            <person name="Yoon H.S."/>
        </authorList>
    </citation>
    <scope>NUCLEOTIDE SEQUENCE [LARGE SCALE GENOMIC DNA]</scope>
    <source>
        <strain evidence="8 9">CCMP1338</strain>
        <tissue evidence="8">Whole cell</tissue>
    </source>
</reference>
<keyword evidence="3 6" id="KW-1133">Transmembrane helix</keyword>
<dbReference type="Proteomes" id="UP001157974">
    <property type="component" value="Unassembled WGS sequence"/>
</dbReference>
<dbReference type="GO" id="GO:0005794">
    <property type="term" value="C:Golgi apparatus"/>
    <property type="evidence" value="ECO:0007669"/>
    <property type="project" value="TreeGrafter"/>
</dbReference>
<evidence type="ECO:0000256" key="1">
    <source>
        <dbReference type="ARBA" id="ARBA00004141"/>
    </source>
</evidence>
<keyword evidence="9" id="KW-1185">Reference proteome</keyword>
<evidence type="ECO:0000256" key="5">
    <source>
        <dbReference type="SAM" id="MobiDB-lite"/>
    </source>
</evidence>
<feature type="region of interest" description="Disordered" evidence="5">
    <location>
        <begin position="181"/>
        <end position="200"/>
    </location>
</feature>
<feature type="transmembrane region" description="Helical" evidence="6">
    <location>
        <begin position="576"/>
        <end position="599"/>
    </location>
</feature>
<dbReference type="Pfam" id="PF03124">
    <property type="entry name" value="EXS"/>
    <property type="match status" value="1"/>
</dbReference>
<feature type="transmembrane region" description="Helical" evidence="6">
    <location>
        <begin position="391"/>
        <end position="409"/>
    </location>
</feature>
<dbReference type="GO" id="GO:0000822">
    <property type="term" value="F:inositol hexakisphosphate binding"/>
    <property type="evidence" value="ECO:0007669"/>
    <property type="project" value="TreeGrafter"/>
</dbReference>
<keyword evidence="4 6" id="KW-0472">Membrane</keyword>
<evidence type="ECO:0000256" key="3">
    <source>
        <dbReference type="ARBA" id="ARBA00022989"/>
    </source>
</evidence>
<feature type="transmembrane region" description="Helical" evidence="6">
    <location>
        <begin position="443"/>
        <end position="462"/>
    </location>
</feature>
<dbReference type="EMBL" id="JAMWBK010000003">
    <property type="protein sequence ID" value="KAJ8906580.1"/>
    <property type="molecule type" value="Genomic_DNA"/>
</dbReference>
<dbReference type="PANTHER" id="PTHR10783">
    <property type="entry name" value="XENOTROPIC AND POLYTROPIC RETROVIRUS RECEPTOR 1-RELATED"/>
    <property type="match status" value="1"/>
</dbReference>
<feature type="transmembrane region" description="Helical" evidence="6">
    <location>
        <begin position="730"/>
        <end position="750"/>
    </location>
</feature>
<comment type="caution">
    <text evidence="8">The sequence shown here is derived from an EMBL/GenBank/DDBJ whole genome shotgun (WGS) entry which is preliminary data.</text>
</comment>
<organism evidence="8 9">
    <name type="scientific">Rhodosorus marinus</name>
    <dbReference type="NCBI Taxonomy" id="101924"/>
    <lineage>
        <taxon>Eukaryota</taxon>
        <taxon>Rhodophyta</taxon>
        <taxon>Stylonematophyceae</taxon>
        <taxon>Stylonematales</taxon>
        <taxon>Stylonemataceae</taxon>
        <taxon>Rhodosorus</taxon>
    </lineage>
</organism>
<feature type="transmembrane region" description="Helical" evidence="6">
    <location>
        <begin position="620"/>
        <end position="643"/>
    </location>
</feature>
<evidence type="ECO:0000256" key="6">
    <source>
        <dbReference type="SAM" id="Phobius"/>
    </source>
</evidence>
<evidence type="ECO:0000313" key="8">
    <source>
        <dbReference type="EMBL" id="KAJ8906580.1"/>
    </source>
</evidence>
<protein>
    <recommendedName>
        <fullName evidence="7">EXS domain-containing protein</fullName>
    </recommendedName>
</protein>
<gene>
    <name evidence="8" type="ORF">NDN08_003073</name>
</gene>
<dbReference type="GO" id="GO:0016036">
    <property type="term" value="P:cellular response to phosphate starvation"/>
    <property type="evidence" value="ECO:0007669"/>
    <property type="project" value="TreeGrafter"/>
</dbReference>
<dbReference type="InterPro" id="IPR004342">
    <property type="entry name" value="EXS_C"/>
</dbReference>
<feature type="region of interest" description="Disordered" evidence="5">
    <location>
        <begin position="54"/>
        <end position="76"/>
    </location>
</feature>
<feature type="transmembrane region" description="Helical" evidence="6">
    <location>
        <begin position="544"/>
        <end position="564"/>
    </location>
</feature>
<evidence type="ECO:0000259" key="7">
    <source>
        <dbReference type="PROSITE" id="PS51380"/>
    </source>
</evidence>
<dbReference type="PANTHER" id="PTHR10783:SF103">
    <property type="entry name" value="SOLUTE CARRIER FAMILY 53 MEMBER 1"/>
    <property type="match status" value="1"/>
</dbReference>
<comment type="subcellular location">
    <subcellularLocation>
        <location evidence="1">Membrane</location>
        <topology evidence="1">Multi-pass membrane protein</topology>
    </subcellularLocation>
</comment>
<feature type="domain" description="EXS" evidence="7">
    <location>
        <begin position="507"/>
        <end position="713"/>
    </location>
</feature>
<feature type="region of interest" description="Disordered" evidence="5">
    <location>
        <begin position="93"/>
        <end position="114"/>
    </location>
</feature>
<accession>A0AAV8UVU4</accession>
<evidence type="ECO:0000313" key="9">
    <source>
        <dbReference type="Proteomes" id="UP001157974"/>
    </source>
</evidence>
<feature type="transmembrane region" description="Helical" evidence="6">
    <location>
        <begin position="296"/>
        <end position="314"/>
    </location>
</feature>
<evidence type="ECO:0000256" key="4">
    <source>
        <dbReference type="ARBA" id="ARBA00023136"/>
    </source>
</evidence>
<name>A0AAV8UVU4_9RHOD</name>
<dbReference type="GO" id="GO:0006817">
    <property type="term" value="P:phosphate ion transport"/>
    <property type="evidence" value="ECO:0007669"/>
    <property type="project" value="TreeGrafter"/>
</dbReference>
<dbReference type="PROSITE" id="PS51380">
    <property type="entry name" value="EXS"/>
    <property type="match status" value="1"/>
</dbReference>
<feature type="compositionally biased region" description="Polar residues" evidence="5">
    <location>
        <begin position="185"/>
        <end position="197"/>
    </location>
</feature>
<feature type="transmembrane region" description="Helical" evidence="6">
    <location>
        <begin position="513"/>
        <end position="532"/>
    </location>
</feature>
<feature type="transmembrane region" description="Helical" evidence="6">
    <location>
        <begin position="334"/>
        <end position="358"/>
    </location>
</feature>